<accession>A0A4V4H6K9</accession>
<feature type="region of interest" description="Disordered" evidence="5">
    <location>
        <begin position="1"/>
        <end position="20"/>
    </location>
</feature>
<keyword evidence="1" id="KW-0805">Transcription regulation</keyword>
<protein>
    <recommendedName>
        <fullName evidence="6">HTH myb-type domain-containing protein</fullName>
    </recommendedName>
</protein>
<dbReference type="InterPro" id="IPR046955">
    <property type="entry name" value="PHR1-like"/>
</dbReference>
<dbReference type="PROSITE" id="PS51294">
    <property type="entry name" value="HTH_MYB"/>
    <property type="match status" value="1"/>
</dbReference>
<feature type="region of interest" description="Disordered" evidence="5">
    <location>
        <begin position="254"/>
        <end position="319"/>
    </location>
</feature>
<feature type="region of interest" description="Disordered" evidence="5">
    <location>
        <begin position="175"/>
        <end position="198"/>
    </location>
</feature>
<evidence type="ECO:0000256" key="1">
    <source>
        <dbReference type="ARBA" id="ARBA00023015"/>
    </source>
</evidence>
<evidence type="ECO:0000259" key="6">
    <source>
        <dbReference type="PROSITE" id="PS51294"/>
    </source>
</evidence>
<name>A0A4V4H6K9_MUSBA</name>
<sequence length="341" mass="36858">MYHPKPNLGVDPNKSNSLSNDQLLESSINPMNLKNGGNSSTNPNLLSRQRLRWTNELHEHFVDAVSQLGGSDRATPKGVLRIMGVPGLTIYHVKSHLQKYRLAKYIPDSSADGNCHGEPNLLVLFLAGTKVEMKDVGDLISGLESTSYVCTMSDYYSAKTICLLCQWDSNNRSTQIADGGEKTTSRTTRGKLNIGKGKPSHNMELTCHKLMQIQQQLQVRIEAQGRYLKKMIEEQQLLSGVLAETSGSGVAAATIPSDLCPDPSMPVPTSESLEEDLAASGGTGGGSLKGLLQDDSLSATREPPTPDSGRRGKSGTCSDFQFLVPEGHLHSSSNSICNEDM</sequence>
<evidence type="ECO:0000256" key="5">
    <source>
        <dbReference type="SAM" id="MobiDB-lite"/>
    </source>
</evidence>
<dbReference type="FunFam" id="1.10.10.60:FF:000002">
    <property type="entry name" value="Myb family transcription factor"/>
    <property type="match status" value="1"/>
</dbReference>
<gene>
    <name evidence="7" type="ORF">C4D60_Mb07t11680</name>
</gene>
<feature type="domain" description="HTH myb-type" evidence="6">
    <location>
        <begin position="47"/>
        <end position="105"/>
    </location>
</feature>
<organism evidence="7 8">
    <name type="scientific">Musa balbisiana</name>
    <name type="common">Banana</name>
    <dbReference type="NCBI Taxonomy" id="52838"/>
    <lineage>
        <taxon>Eukaryota</taxon>
        <taxon>Viridiplantae</taxon>
        <taxon>Streptophyta</taxon>
        <taxon>Embryophyta</taxon>
        <taxon>Tracheophyta</taxon>
        <taxon>Spermatophyta</taxon>
        <taxon>Magnoliopsida</taxon>
        <taxon>Liliopsida</taxon>
        <taxon>Zingiberales</taxon>
        <taxon>Musaceae</taxon>
        <taxon>Musa</taxon>
    </lineage>
</organism>
<dbReference type="AlphaFoldDB" id="A0A4V4H6K9"/>
<keyword evidence="3" id="KW-0804">Transcription</keyword>
<dbReference type="EMBL" id="PYDT01000005">
    <property type="protein sequence ID" value="THU60346.1"/>
    <property type="molecule type" value="Genomic_DNA"/>
</dbReference>
<dbReference type="Gene3D" id="1.10.10.60">
    <property type="entry name" value="Homeodomain-like"/>
    <property type="match status" value="1"/>
</dbReference>
<dbReference type="PANTHER" id="PTHR31499">
    <property type="entry name" value="MYB FAMILY TRANSCRIPTION FACTOR PHL11"/>
    <property type="match status" value="1"/>
</dbReference>
<dbReference type="Proteomes" id="UP000317650">
    <property type="component" value="Chromosome 7"/>
</dbReference>
<evidence type="ECO:0000313" key="8">
    <source>
        <dbReference type="Proteomes" id="UP000317650"/>
    </source>
</evidence>
<keyword evidence="2" id="KW-0238">DNA-binding</keyword>
<dbReference type="InterPro" id="IPR006447">
    <property type="entry name" value="Myb_dom_plants"/>
</dbReference>
<evidence type="ECO:0000313" key="7">
    <source>
        <dbReference type="EMBL" id="THU60346.1"/>
    </source>
</evidence>
<reference evidence="7 8" key="1">
    <citation type="journal article" date="2019" name="Nat. Plants">
        <title>Genome sequencing of Musa balbisiana reveals subgenome evolution and function divergence in polyploid bananas.</title>
        <authorList>
            <person name="Yao X."/>
        </authorList>
    </citation>
    <scope>NUCLEOTIDE SEQUENCE [LARGE SCALE GENOMIC DNA]</scope>
    <source>
        <strain evidence="8">cv. DH-PKW</strain>
        <tissue evidence="7">Leaves</tissue>
    </source>
</reference>
<evidence type="ECO:0000256" key="3">
    <source>
        <dbReference type="ARBA" id="ARBA00023163"/>
    </source>
</evidence>
<dbReference type="InterPro" id="IPR009057">
    <property type="entry name" value="Homeodomain-like_sf"/>
</dbReference>
<keyword evidence="8" id="KW-1185">Reference proteome</keyword>
<evidence type="ECO:0000256" key="4">
    <source>
        <dbReference type="ARBA" id="ARBA00023242"/>
    </source>
</evidence>
<keyword evidence="4" id="KW-0539">Nucleus</keyword>
<dbReference type="InterPro" id="IPR017930">
    <property type="entry name" value="Myb_dom"/>
</dbReference>
<dbReference type="PANTHER" id="PTHR31499:SF79">
    <property type="entry name" value="HTH MYB-TYPE DOMAIN-CONTAINING PROTEIN"/>
    <property type="match status" value="1"/>
</dbReference>
<dbReference type="GO" id="GO:0003677">
    <property type="term" value="F:DNA binding"/>
    <property type="evidence" value="ECO:0007669"/>
    <property type="project" value="UniProtKB-KW"/>
</dbReference>
<evidence type="ECO:0000256" key="2">
    <source>
        <dbReference type="ARBA" id="ARBA00023125"/>
    </source>
</evidence>
<dbReference type="Pfam" id="PF00249">
    <property type="entry name" value="Myb_DNA-binding"/>
    <property type="match status" value="1"/>
</dbReference>
<dbReference type="GO" id="GO:0003700">
    <property type="term" value="F:DNA-binding transcription factor activity"/>
    <property type="evidence" value="ECO:0007669"/>
    <property type="project" value="InterPro"/>
</dbReference>
<dbReference type="SUPFAM" id="SSF46689">
    <property type="entry name" value="Homeodomain-like"/>
    <property type="match status" value="1"/>
</dbReference>
<proteinExistence type="predicted"/>
<dbReference type="NCBIfam" id="TIGR01557">
    <property type="entry name" value="myb_SHAQKYF"/>
    <property type="match status" value="1"/>
</dbReference>
<dbReference type="STRING" id="52838.A0A4V4H6K9"/>
<dbReference type="InterPro" id="IPR001005">
    <property type="entry name" value="SANT/Myb"/>
</dbReference>
<comment type="caution">
    <text evidence="7">The sequence shown here is derived from an EMBL/GenBank/DDBJ whole genome shotgun (WGS) entry which is preliminary data.</text>
</comment>